<dbReference type="OrthoDB" id="8480773at2"/>
<feature type="region of interest" description="Disordered" evidence="10">
    <location>
        <begin position="21"/>
        <end position="58"/>
    </location>
</feature>
<keyword evidence="12" id="KW-0966">Cell projection</keyword>
<feature type="compositionally biased region" description="Acidic residues" evidence="10">
    <location>
        <begin position="49"/>
        <end position="58"/>
    </location>
</feature>
<evidence type="ECO:0000256" key="5">
    <source>
        <dbReference type="ARBA" id="ARBA00022448"/>
    </source>
</evidence>
<evidence type="ECO:0000256" key="7">
    <source>
        <dbReference type="ARBA" id="ARBA00022795"/>
    </source>
</evidence>
<evidence type="ECO:0000313" key="13">
    <source>
        <dbReference type="Proteomes" id="UP000190162"/>
    </source>
</evidence>
<evidence type="ECO:0000313" key="12">
    <source>
        <dbReference type="EMBL" id="SKA48504.1"/>
    </source>
</evidence>
<keyword evidence="8" id="KW-0653">Protein transport</keyword>
<evidence type="ECO:0000256" key="8">
    <source>
        <dbReference type="ARBA" id="ARBA00022927"/>
    </source>
</evidence>
<dbReference type="PANTHER" id="PTHR34982:SF1">
    <property type="entry name" value="FLAGELLAR ASSEMBLY PROTEIN FLIH"/>
    <property type="match status" value="1"/>
</dbReference>
<dbReference type="InterPro" id="IPR000563">
    <property type="entry name" value="Flag_FliH"/>
</dbReference>
<dbReference type="PANTHER" id="PTHR34982">
    <property type="entry name" value="YOP PROTEINS TRANSLOCATION PROTEIN L"/>
    <property type="match status" value="1"/>
</dbReference>
<proteinExistence type="inferred from homology"/>
<organism evidence="12 13">
    <name type="scientific">Enterovibrio nigricans DSM 22720</name>
    <dbReference type="NCBI Taxonomy" id="1121868"/>
    <lineage>
        <taxon>Bacteria</taxon>
        <taxon>Pseudomonadati</taxon>
        <taxon>Pseudomonadota</taxon>
        <taxon>Gammaproteobacteria</taxon>
        <taxon>Vibrionales</taxon>
        <taxon>Vibrionaceae</taxon>
        <taxon>Enterovibrio</taxon>
    </lineage>
</organism>
<dbReference type="NCBIfam" id="NF004270">
    <property type="entry name" value="PRK05687.2-1"/>
    <property type="match status" value="1"/>
</dbReference>
<accession>A0A1T4U737</accession>
<keyword evidence="12" id="KW-0282">Flagellum</keyword>
<dbReference type="GO" id="GO:0015031">
    <property type="term" value="P:protein transport"/>
    <property type="evidence" value="ECO:0007669"/>
    <property type="project" value="UniProtKB-KW"/>
</dbReference>
<evidence type="ECO:0000259" key="11">
    <source>
        <dbReference type="Pfam" id="PF02108"/>
    </source>
</evidence>
<dbReference type="GO" id="GO:0071973">
    <property type="term" value="P:bacterial-type flagellum-dependent cell motility"/>
    <property type="evidence" value="ECO:0007669"/>
    <property type="project" value="InterPro"/>
</dbReference>
<dbReference type="GO" id="GO:0003774">
    <property type="term" value="F:cytoskeletal motor activity"/>
    <property type="evidence" value="ECO:0007669"/>
    <property type="project" value="InterPro"/>
</dbReference>
<protein>
    <recommendedName>
        <fullName evidence="4">Flagellar assembly protein FliH</fullName>
    </recommendedName>
</protein>
<dbReference type="RefSeq" id="WP_078751381.1">
    <property type="nucleotide sequence ID" value="NZ_FUXU01000007.1"/>
</dbReference>
<keyword evidence="6" id="KW-0963">Cytoplasm</keyword>
<dbReference type="PRINTS" id="PR01003">
    <property type="entry name" value="FLGFLIH"/>
</dbReference>
<evidence type="ECO:0000256" key="2">
    <source>
        <dbReference type="ARBA" id="ARBA00004496"/>
    </source>
</evidence>
<dbReference type="GO" id="GO:0005829">
    <property type="term" value="C:cytosol"/>
    <property type="evidence" value="ECO:0007669"/>
    <property type="project" value="TreeGrafter"/>
</dbReference>
<dbReference type="Pfam" id="PF02108">
    <property type="entry name" value="FliH"/>
    <property type="match status" value="1"/>
</dbReference>
<reference evidence="13" key="1">
    <citation type="submission" date="2017-02" db="EMBL/GenBank/DDBJ databases">
        <authorList>
            <person name="Varghese N."/>
            <person name="Submissions S."/>
        </authorList>
    </citation>
    <scope>NUCLEOTIDE SEQUENCE [LARGE SCALE GENOMIC DNA]</scope>
    <source>
        <strain evidence="13">DSM 22720</strain>
    </source>
</reference>
<evidence type="ECO:0000256" key="9">
    <source>
        <dbReference type="ARBA" id="ARBA00023225"/>
    </source>
</evidence>
<feature type="domain" description="Flagellar assembly protein FliH/Type III secretion system HrpE" evidence="11">
    <location>
        <begin position="127"/>
        <end position="253"/>
    </location>
</feature>
<keyword evidence="12" id="KW-0969">Cilium</keyword>
<dbReference type="EMBL" id="FUXU01000007">
    <property type="protein sequence ID" value="SKA48504.1"/>
    <property type="molecule type" value="Genomic_DNA"/>
</dbReference>
<feature type="region of interest" description="Disordered" evidence="10">
    <location>
        <begin position="77"/>
        <end position="97"/>
    </location>
</feature>
<evidence type="ECO:0000256" key="10">
    <source>
        <dbReference type="SAM" id="MobiDB-lite"/>
    </source>
</evidence>
<dbReference type="GO" id="GO:0044781">
    <property type="term" value="P:bacterial-type flagellum organization"/>
    <property type="evidence" value="ECO:0007669"/>
    <property type="project" value="UniProtKB-KW"/>
</dbReference>
<dbReference type="Proteomes" id="UP000190162">
    <property type="component" value="Unassembled WGS sequence"/>
</dbReference>
<comment type="function">
    <text evidence="1">Needed for flagellar regrowth and assembly.</text>
</comment>
<keyword evidence="7" id="KW-1005">Bacterial flagellum biogenesis</keyword>
<dbReference type="GO" id="GO:0009288">
    <property type="term" value="C:bacterial-type flagellum"/>
    <property type="evidence" value="ECO:0007669"/>
    <property type="project" value="InterPro"/>
</dbReference>
<dbReference type="InterPro" id="IPR051472">
    <property type="entry name" value="T3SS_Stator/FliH"/>
</dbReference>
<dbReference type="AlphaFoldDB" id="A0A1T4U737"/>
<name>A0A1T4U737_9GAMM</name>
<evidence type="ECO:0000256" key="4">
    <source>
        <dbReference type="ARBA" id="ARBA00016507"/>
    </source>
</evidence>
<evidence type="ECO:0000256" key="3">
    <source>
        <dbReference type="ARBA" id="ARBA00006602"/>
    </source>
</evidence>
<dbReference type="InterPro" id="IPR018035">
    <property type="entry name" value="Flagellar_FliH/T3SS_HrpE"/>
</dbReference>
<keyword evidence="5" id="KW-0813">Transport</keyword>
<evidence type="ECO:0000256" key="6">
    <source>
        <dbReference type="ARBA" id="ARBA00022490"/>
    </source>
</evidence>
<keyword evidence="9" id="KW-1006">Bacterial flagellum protein export</keyword>
<feature type="region of interest" description="Disordered" evidence="10">
    <location>
        <begin position="285"/>
        <end position="338"/>
    </location>
</feature>
<sequence length="338" mass="37194">MTLDRRRGYIRTSEQPDDVLERWELPSYAGGKPQPKDTALNYDPSWEPPELEEPEVEPELDLSMLTAEVLEEIRQSAYEEGHEEGREAGFDEGKTSGLEQGKIEGLEAGKAEGFEQGLADGQKLVEERCRHLDVMLTKLAFPIHQVDHHVQQQVVELVMHLAKSVIQTEVMTNAQVILNTLREAVNALPIAGRQVTIYLHPDDMEIVTSAHSVESLRDREWRLIAEPSLNRGDIQVACGDSVVDYRIEDRIAQALSRFAGQNLSREPELAENEPGADVLLGPDMVVTDEVAGDNPSTPAEPAESNVSSQDAISSDDDASDASDVSGAHNMEGENGQPV</sequence>
<comment type="subcellular location">
    <subcellularLocation>
        <location evidence="2">Cytoplasm</location>
    </subcellularLocation>
</comment>
<evidence type="ECO:0000256" key="1">
    <source>
        <dbReference type="ARBA" id="ARBA00003041"/>
    </source>
</evidence>
<comment type="similarity">
    <text evidence="3">Belongs to the FliH family.</text>
</comment>
<feature type="compositionally biased region" description="Basic and acidic residues" evidence="10">
    <location>
        <begin position="77"/>
        <end position="94"/>
    </location>
</feature>
<keyword evidence="13" id="KW-1185">Reference proteome</keyword>
<gene>
    <name evidence="12" type="ORF">SAMN02745132_00914</name>
</gene>